<proteinExistence type="predicted"/>
<dbReference type="AlphaFoldDB" id="A0A5J4VLM2"/>
<comment type="caution">
    <text evidence="2">The sequence shown here is derived from an EMBL/GenBank/DDBJ whole genome shotgun (WGS) entry which is preliminary data.</text>
</comment>
<accession>A0A5J4VLM2</accession>
<dbReference type="Proteomes" id="UP000324800">
    <property type="component" value="Unassembled WGS sequence"/>
</dbReference>
<evidence type="ECO:0000256" key="1">
    <source>
        <dbReference type="SAM" id="MobiDB-lite"/>
    </source>
</evidence>
<protein>
    <submittedName>
        <fullName evidence="2">Uncharacterized protein</fullName>
    </submittedName>
</protein>
<dbReference type="EMBL" id="SNRW01006304">
    <property type="protein sequence ID" value="KAA6383324.1"/>
    <property type="molecule type" value="Genomic_DNA"/>
</dbReference>
<evidence type="ECO:0000313" key="2">
    <source>
        <dbReference type="EMBL" id="KAA6383324.1"/>
    </source>
</evidence>
<name>A0A5J4VLM2_9EUKA</name>
<feature type="region of interest" description="Disordered" evidence="1">
    <location>
        <begin position="99"/>
        <end position="123"/>
    </location>
</feature>
<feature type="compositionally biased region" description="Acidic residues" evidence="1">
    <location>
        <begin position="107"/>
        <end position="121"/>
    </location>
</feature>
<gene>
    <name evidence="2" type="ORF">EZS28_021147</name>
</gene>
<reference evidence="2 3" key="1">
    <citation type="submission" date="2019-03" db="EMBL/GenBank/DDBJ databases">
        <title>Single cell metagenomics reveals metabolic interactions within the superorganism composed of flagellate Streblomastix strix and complex community of Bacteroidetes bacteria on its surface.</title>
        <authorList>
            <person name="Treitli S.C."/>
            <person name="Kolisko M."/>
            <person name="Husnik F."/>
            <person name="Keeling P."/>
            <person name="Hampl V."/>
        </authorList>
    </citation>
    <scope>NUCLEOTIDE SEQUENCE [LARGE SCALE GENOMIC DNA]</scope>
    <source>
        <strain evidence="2">ST1C</strain>
    </source>
</reference>
<sequence length="442" mass="51083">MVDSNYNRLLHKQEKRKTQEILFNRMRRFSRELVRNEAIMGMRNTTITLSNLIDSSCKIQGRIGVGERYNNSTDMEREGVVDSPNANYSTLEGAKGQLKCTQGRSVDEEEQTETTSGEDWDFLGRRGEKGEQVFKKCLLNIGLTGLSILEIIDGWHGSWKRHACSLTIFADYWAQQRGTVLQLSTLQQPYLTIANYKTYFKPLESDACIIQARNSISTLFELMGKSMISIRNKVIEQLMKEHVDRAAKVRKEIRYWKLSLFDQCCHYLFPHYQILLQQLIDSNVVEGRCYIQRAHPILFPKHRNSVSDVSHLKVFRNQFPIQCSIVQYSPPFSIRFGHKQLGLLLVVFEPYPHIAHLQYLLALWASPYCWFSLLDLYNPHHNSSLLSSTSFSSYWLYDVDEPCDSSSSDHGLRGYTGNAFTSVCTLVENPPRPRPRPPRHMP</sequence>
<evidence type="ECO:0000313" key="3">
    <source>
        <dbReference type="Proteomes" id="UP000324800"/>
    </source>
</evidence>
<organism evidence="2 3">
    <name type="scientific">Streblomastix strix</name>
    <dbReference type="NCBI Taxonomy" id="222440"/>
    <lineage>
        <taxon>Eukaryota</taxon>
        <taxon>Metamonada</taxon>
        <taxon>Preaxostyla</taxon>
        <taxon>Oxymonadida</taxon>
        <taxon>Streblomastigidae</taxon>
        <taxon>Streblomastix</taxon>
    </lineage>
</organism>